<feature type="transmembrane region" description="Helical" evidence="1">
    <location>
        <begin position="305"/>
        <end position="326"/>
    </location>
</feature>
<organism evidence="3">
    <name type="scientific">uncultured Caudovirales phage</name>
    <dbReference type="NCBI Taxonomy" id="2100421"/>
    <lineage>
        <taxon>Viruses</taxon>
        <taxon>Duplodnaviria</taxon>
        <taxon>Heunggongvirae</taxon>
        <taxon>Uroviricota</taxon>
        <taxon>Caudoviricetes</taxon>
        <taxon>Peduoviridae</taxon>
        <taxon>Maltschvirus</taxon>
        <taxon>Maltschvirus maltsch</taxon>
    </lineage>
</organism>
<gene>
    <name evidence="3" type="ORF">UFOVP689_45</name>
</gene>
<proteinExistence type="predicted"/>
<protein>
    <submittedName>
        <fullName evidence="3">Bacteriophage lambda, GpH, tail tape measure, N-terminal</fullName>
    </submittedName>
</protein>
<accession>A0A6J5NG94</accession>
<keyword evidence="1" id="KW-0812">Transmembrane</keyword>
<evidence type="ECO:0000259" key="2">
    <source>
        <dbReference type="Pfam" id="PF06791"/>
    </source>
</evidence>
<name>A0A6J5NG94_9CAUD</name>
<dbReference type="Pfam" id="PF06791">
    <property type="entry name" value="TMP_2"/>
    <property type="match status" value="1"/>
</dbReference>
<dbReference type="EMBL" id="LR796664">
    <property type="protein sequence ID" value="CAB4157732.1"/>
    <property type="molecule type" value="Genomic_DNA"/>
</dbReference>
<keyword evidence="1" id="KW-0472">Membrane</keyword>
<evidence type="ECO:0000313" key="3">
    <source>
        <dbReference type="EMBL" id="CAB4157732.1"/>
    </source>
</evidence>
<reference evidence="3" key="1">
    <citation type="submission" date="2020-04" db="EMBL/GenBank/DDBJ databases">
        <authorList>
            <person name="Chiriac C."/>
            <person name="Salcher M."/>
            <person name="Ghai R."/>
            <person name="Kavagutti S V."/>
        </authorList>
    </citation>
    <scope>NUCLEOTIDE SEQUENCE</scope>
</reference>
<feature type="transmembrane region" description="Helical" evidence="1">
    <location>
        <begin position="338"/>
        <end position="357"/>
    </location>
</feature>
<sequence>MAVGVNIVSTFDSKGISRAIKDFQKLEGAGNKATFGLRTFDKGMTNTIKTVAKVGAAVGAAAGVIGFKLASAAYESQKVMAQTTAIIKATGGAAGVTATQVSKLSEQLSMQIGVDDELIQKSANLLLTFKQIQNQVGEGNNIFDRAVTTAQDLGNVFGSADAAAMQLGKALSDPVKGITALRRAGINFTEQQKEQIKTLVESGDVLGAQKLILAEIEAQVGGTAAASATGFDRMRVALGNVAEEFGAILIPYVEKFANFVIQKVVPYLNKLADVIGEKGLGAGIKMLAGDFLNLTTNMGAVGNSLLALAAAFTTVRLVAIAATISTQLFGKTLLMNPIGIAVAAIIALGVATVALYLKFETVRKVINSVINFIIGLIENWLNTWIFVINRIIDGINLLIKAANIFGAGLEELGHIGQVEFGRIGNAAAGARKQIGSVAEVAGAMAEKEGGVQKVVKAFTSLGGGAGGGAAGGAAKAVETAKEKLEKYIDALKGMSSAQKAARDADKSLMKSRTSLAEATTKLTDAQAYFNQVVAGYGANSKQAKDRQVALEKAQRAVERAGYDVEGAVFAVGEAEKDLADLRKDPETSAQAIREAEINLAEAKLAVKDATQAQVEATDDLAEAETLLNEAVNGAKEGSDAYTEALDKLNDAKKAQVDATDAVTEAIERQTEAVDRLREAEEKAQAAKVGGAGASAAEAKYGSPLTSIAAGARIGGGGAERSAFSRGVLTQEQADELSLRRGFTPFATGGIVTQPTRALIGEAGAEAVIPLDRLESGMTVNVTINAGMGTDPAKLGDEIVDVLTRYQRRNGALPLKVA</sequence>
<evidence type="ECO:0000256" key="1">
    <source>
        <dbReference type="SAM" id="Phobius"/>
    </source>
</evidence>
<feature type="domain" description="Bacteriophage tail tape measure N-terminal" evidence="2">
    <location>
        <begin position="44"/>
        <end position="197"/>
    </location>
</feature>
<dbReference type="InterPro" id="IPR009628">
    <property type="entry name" value="Phage_tape_measure_N"/>
</dbReference>
<keyword evidence="1" id="KW-1133">Transmembrane helix</keyword>
<feature type="transmembrane region" description="Helical" evidence="1">
    <location>
        <begin position="369"/>
        <end position="387"/>
    </location>
</feature>